<dbReference type="InterPro" id="IPR016292">
    <property type="entry name" value="Epoxide_hydrolase"/>
</dbReference>
<evidence type="ECO:0000256" key="7">
    <source>
        <dbReference type="SAM" id="SignalP"/>
    </source>
</evidence>
<keyword evidence="9" id="KW-1185">Reference proteome</keyword>
<keyword evidence="6" id="KW-0472">Membrane</keyword>
<dbReference type="Gene3D" id="3.40.50.1820">
    <property type="entry name" value="alpha/beta hydrolase"/>
    <property type="match status" value="1"/>
</dbReference>
<sequence length="452" mass="51107">MVKLWSLLVLISTAACQHVAQPEVPEPPVLDPDEWWGPEDTRYTCNTTIRPFTVKFLPEVIYDLKSRLRNHRAVVPPLRGIGFQYGFNQQQVDPWVQYWTEQYDFKQREKFLNKFPQYKTNIQGLDIHFIWVKSGWVPAGVTCVPLLMMHGWPGSVREFYEAIPLLTTPTDGVVFELVVPSLPGYGFSDGAVRPGMGPAQIGVVLKNLMNRLGYKKFYIQGGDWGAIVGNAMATMYQKEVLGLHSNQLIIMDSGTEVQTLITGVMAAMQLQSNEFDPILSAVVEETGYMHILATKPDTVGIGLSDSPVGLMAFILEKFSTWTHLEDRSLKDGGLSLHFTRDQLIDNLMIYWITNCITTSSRLYAEAFSNAYRALGIDEFPTEVPTWKLEAENENIFVQEVNMKKFPNLMGITRTAAGGHFLAFELPKIFAQDVFKGVKAFRKFHEDNKNCKC</sequence>
<name>A0ABM3LPB3_BICAN</name>
<dbReference type="PANTHER" id="PTHR21661">
    <property type="entry name" value="EPOXIDE HYDROLASE 1-RELATED"/>
    <property type="match status" value="1"/>
</dbReference>
<feature type="domain" description="Epoxide hydrolase N-terminal" evidence="8">
    <location>
        <begin position="49"/>
        <end position="159"/>
    </location>
</feature>
<keyword evidence="4 6" id="KW-0058">Aromatic hydrocarbons catabolism</keyword>
<keyword evidence="5 6" id="KW-0378">Hydrolase</keyword>
<feature type="chain" id="PRO_5045433878" description="Epoxide hydrolase" evidence="7">
    <location>
        <begin position="17"/>
        <end position="452"/>
    </location>
</feature>
<dbReference type="Proteomes" id="UP001652582">
    <property type="component" value="Chromosome 2"/>
</dbReference>
<dbReference type="RefSeq" id="XP_052740876.1">
    <property type="nucleotide sequence ID" value="XM_052884916.1"/>
</dbReference>
<reference evidence="9" key="1">
    <citation type="submission" date="2025-05" db="UniProtKB">
        <authorList>
            <consortium name="RefSeq"/>
        </authorList>
    </citation>
    <scope>NUCLEOTIDE SEQUENCE [LARGE SCALE GENOMIC DNA]</scope>
</reference>
<dbReference type="EC" id="3.3.2.9" evidence="6"/>
<evidence type="ECO:0000256" key="3">
    <source>
        <dbReference type="ARBA" id="ARBA00010088"/>
    </source>
</evidence>
<dbReference type="InterPro" id="IPR029058">
    <property type="entry name" value="AB_hydrolase_fold"/>
</dbReference>
<evidence type="ECO:0000256" key="1">
    <source>
        <dbReference type="ARBA" id="ARBA00000221"/>
    </source>
</evidence>
<evidence type="ECO:0000313" key="9">
    <source>
        <dbReference type="Proteomes" id="UP001652582"/>
    </source>
</evidence>
<dbReference type="SUPFAM" id="SSF53474">
    <property type="entry name" value="alpha/beta-Hydrolases"/>
    <property type="match status" value="1"/>
</dbReference>
<reference evidence="10" key="2">
    <citation type="submission" date="2025-08" db="UniProtKB">
        <authorList>
            <consortium name="RefSeq"/>
        </authorList>
    </citation>
    <scope>IDENTIFICATION</scope>
</reference>
<comment type="similarity">
    <text evidence="3 6">Belongs to the peptidase S33 family.</text>
</comment>
<comment type="catalytic activity">
    <reaction evidence="6">
        <text>cis-stilbene oxide + H2O = (1R,2R)-hydrobenzoin</text>
        <dbReference type="Rhea" id="RHEA:23900"/>
        <dbReference type="ChEBI" id="CHEBI:15377"/>
        <dbReference type="ChEBI" id="CHEBI:50004"/>
        <dbReference type="ChEBI" id="CHEBI:50014"/>
        <dbReference type="EC" id="3.3.2.9"/>
    </reaction>
</comment>
<dbReference type="PIRSF" id="PIRSF001112">
    <property type="entry name" value="Epoxide_hydrolase"/>
    <property type="match status" value="1"/>
</dbReference>
<dbReference type="InterPro" id="IPR010497">
    <property type="entry name" value="Epoxide_hydro_N"/>
</dbReference>
<dbReference type="InterPro" id="IPR000639">
    <property type="entry name" value="Epox_hydrolase-like"/>
</dbReference>
<evidence type="ECO:0000259" key="8">
    <source>
        <dbReference type="Pfam" id="PF06441"/>
    </source>
</evidence>
<evidence type="ECO:0000256" key="4">
    <source>
        <dbReference type="ARBA" id="ARBA00022797"/>
    </source>
</evidence>
<dbReference type="GeneID" id="112047534"/>
<keyword evidence="7" id="KW-0732">Signal</keyword>
<evidence type="ECO:0000313" key="10">
    <source>
        <dbReference type="RefSeq" id="XP_052740876.1"/>
    </source>
</evidence>
<proteinExistence type="inferred from homology"/>
<dbReference type="PANTHER" id="PTHR21661:SF35">
    <property type="entry name" value="EPOXIDE HYDROLASE"/>
    <property type="match status" value="1"/>
</dbReference>
<keyword evidence="6" id="KW-0256">Endoplasmic reticulum</keyword>
<dbReference type="PRINTS" id="PR00412">
    <property type="entry name" value="EPOXHYDRLASE"/>
</dbReference>
<gene>
    <name evidence="10" type="primary">LOC112047534</name>
</gene>
<comment type="subcellular location">
    <subcellularLocation>
        <location evidence="6">Endoplasmic reticulum membrane</location>
    </subcellularLocation>
    <subcellularLocation>
        <location evidence="2">Microsome membrane</location>
        <topology evidence="2">Single-pass membrane protein</topology>
    </subcellularLocation>
</comment>
<organism evidence="9 10">
    <name type="scientific">Bicyclus anynana</name>
    <name type="common">Squinting bush brown butterfly</name>
    <dbReference type="NCBI Taxonomy" id="110368"/>
    <lineage>
        <taxon>Eukaryota</taxon>
        <taxon>Metazoa</taxon>
        <taxon>Ecdysozoa</taxon>
        <taxon>Arthropoda</taxon>
        <taxon>Hexapoda</taxon>
        <taxon>Insecta</taxon>
        <taxon>Pterygota</taxon>
        <taxon>Neoptera</taxon>
        <taxon>Endopterygota</taxon>
        <taxon>Lepidoptera</taxon>
        <taxon>Glossata</taxon>
        <taxon>Ditrysia</taxon>
        <taxon>Papilionoidea</taxon>
        <taxon>Nymphalidae</taxon>
        <taxon>Satyrinae</taxon>
        <taxon>Satyrini</taxon>
        <taxon>Mycalesina</taxon>
        <taxon>Bicyclus</taxon>
    </lineage>
</organism>
<comment type="function">
    <text evidence="6">Catalyzes juvenile hormone hydrolysis.</text>
</comment>
<evidence type="ECO:0000256" key="6">
    <source>
        <dbReference type="PIRNR" id="PIRNR001112"/>
    </source>
</evidence>
<feature type="signal peptide" evidence="7">
    <location>
        <begin position="1"/>
        <end position="16"/>
    </location>
</feature>
<dbReference type="Pfam" id="PF06441">
    <property type="entry name" value="EHN"/>
    <property type="match status" value="1"/>
</dbReference>
<evidence type="ECO:0000256" key="5">
    <source>
        <dbReference type="ARBA" id="ARBA00022801"/>
    </source>
</evidence>
<dbReference type="PROSITE" id="PS51257">
    <property type="entry name" value="PROKAR_LIPOPROTEIN"/>
    <property type="match status" value="1"/>
</dbReference>
<evidence type="ECO:0000256" key="2">
    <source>
        <dbReference type="ARBA" id="ARBA00004111"/>
    </source>
</evidence>
<accession>A0ABM3LPB3</accession>
<comment type="catalytic activity">
    <reaction evidence="1 6">
        <text>1-(4-methoxyphenyl)-N-methyl-N-[(3-methyloxetan-3-yl)methyl]methanamine + H2O = 2-{[(4-methoxybenzyl)(methyl)amino]methyl}-2-methylpropane-1,3-diol</text>
        <dbReference type="Rhea" id="RHEA:55764"/>
        <dbReference type="ChEBI" id="CHEBI:15377"/>
        <dbReference type="ChEBI" id="CHEBI:139161"/>
        <dbReference type="ChEBI" id="CHEBI:139164"/>
        <dbReference type="EC" id="3.3.2.9"/>
    </reaction>
</comment>
<protein>
    <recommendedName>
        <fullName evidence="6">Epoxide hydrolase</fullName>
        <ecNumber evidence="6">3.3.2.9</ecNumber>
    </recommendedName>
</protein>